<dbReference type="Proteomes" id="UP001501095">
    <property type="component" value="Unassembled WGS sequence"/>
</dbReference>
<feature type="region of interest" description="Disordered" evidence="1">
    <location>
        <begin position="17"/>
        <end position="68"/>
    </location>
</feature>
<evidence type="ECO:0000256" key="1">
    <source>
        <dbReference type="SAM" id="MobiDB-lite"/>
    </source>
</evidence>
<proteinExistence type="predicted"/>
<comment type="caution">
    <text evidence="2">The sequence shown here is derived from an EMBL/GenBank/DDBJ whole genome shotgun (WGS) entry which is preliminary data.</text>
</comment>
<feature type="region of interest" description="Disordered" evidence="1">
    <location>
        <begin position="74"/>
        <end position="93"/>
    </location>
</feature>
<dbReference type="EMBL" id="BAAATM010000022">
    <property type="protein sequence ID" value="GAA2555120.1"/>
    <property type="molecule type" value="Genomic_DNA"/>
</dbReference>
<gene>
    <name evidence="2" type="ORF">GCM10010423_65370</name>
</gene>
<reference evidence="2 3" key="1">
    <citation type="journal article" date="2019" name="Int. J. Syst. Evol. Microbiol.">
        <title>The Global Catalogue of Microorganisms (GCM) 10K type strain sequencing project: providing services to taxonomists for standard genome sequencing and annotation.</title>
        <authorList>
            <consortium name="The Broad Institute Genomics Platform"/>
            <consortium name="The Broad Institute Genome Sequencing Center for Infectious Disease"/>
            <person name="Wu L."/>
            <person name="Ma J."/>
        </authorList>
    </citation>
    <scope>NUCLEOTIDE SEQUENCE [LARGE SCALE GENOMIC DNA]</scope>
    <source>
        <strain evidence="2 3">JCM 6924</strain>
    </source>
</reference>
<keyword evidence="3" id="KW-1185">Reference proteome</keyword>
<name>A0ABN3P3R2_9ACTN</name>
<protein>
    <submittedName>
        <fullName evidence="2">Uncharacterized protein</fullName>
    </submittedName>
</protein>
<evidence type="ECO:0000313" key="3">
    <source>
        <dbReference type="Proteomes" id="UP001501095"/>
    </source>
</evidence>
<accession>A0ABN3P3R2</accession>
<organism evidence="2 3">
    <name type="scientific">Streptomyces levis</name>
    <dbReference type="NCBI Taxonomy" id="285566"/>
    <lineage>
        <taxon>Bacteria</taxon>
        <taxon>Bacillati</taxon>
        <taxon>Actinomycetota</taxon>
        <taxon>Actinomycetes</taxon>
        <taxon>Kitasatosporales</taxon>
        <taxon>Streptomycetaceae</taxon>
        <taxon>Streptomyces</taxon>
    </lineage>
</organism>
<evidence type="ECO:0000313" key="2">
    <source>
        <dbReference type="EMBL" id="GAA2555120.1"/>
    </source>
</evidence>
<sequence length="110" mass="11974">MNTFAEEIEVARELAASFGAGSGSRAADRGARGRQGSRNVGRGTATRLRNRIAGAQQGNRGRGSRARRQQLNELAERARGNSRGNINRRTARDLSARIRQITAEIRRMGG</sequence>